<keyword evidence="8" id="KW-0238">DNA-binding</keyword>
<accession>A0A4Q0XL06</accession>
<dbReference type="GO" id="GO:0005737">
    <property type="term" value="C:cytoplasm"/>
    <property type="evidence" value="ECO:0007669"/>
    <property type="project" value="UniProtKB-SubCell"/>
</dbReference>
<keyword evidence="11" id="KW-0464">Manganese</keyword>
<dbReference type="GO" id="GO:0046983">
    <property type="term" value="F:protein dimerization activity"/>
    <property type="evidence" value="ECO:0007669"/>
    <property type="project" value="InterPro"/>
</dbReference>
<dbReference type="PANTHER" id="PTHR33238:SF11">
    <property type="entry name" value="TRANSCRIPTIONAL REGULATOR MNTR"/>
    <property type="match status" value="1"/>
</dbReference>
<evidence type="ECO:0000256" key="9">
    <source>
        <dbReference type="ARBA" id="ARBA00023159"/>
    </source>
</evidence>
<dbReference type="InterPro" id="IPR038157">
    <property type="entry name" value="FeoA_core_dom"/>
</dbReference>
<dbReference type="SMART" id="SM00529">
    <property type="entry name" value="HTH_DTXR"/>
    <property type="match status" value="1"/>
</dbReference>
<reference evidence="15 16" key="1">
    <citation type="submission" date="2019-01" db="EMBL/GenBank/DDBJ databases">
        <title>Genome sequence of the Antarctic species Gelidibacter gilvus ACAM 158(T).</title>
        <authorList>
            <person name="Bowman J.P."/>
        </authorList>
    </citation>
    <scope>NUCLEOTIDE SEQUENCE [LARGE SCALE GENOMIC DNA]</scope>
    <source>
        <strain evidence="15 16">IC158</strain>
    </source>
</reference>
<dbReference type="InterPro" id="IPR007167">
    <property type="entry name" value="Fe-transptr_FeoA-like"/>
</dbReference>
<evidence type="ECO:0000256" key="11">
    <source>
        <dbReference type="ARBA" id="ARBA00023211"/>
    </source>
</evidence>
<evidence type="ECO:0000256" key="7">
    <source>
        <dbReference type="ARBA" id="ARBA00023015"/>
    </source>
</evidence>
<dbReference type="PANTHER" id="PTHR33238">
    <property type="entry name" value="IRON (METAL) DEPENDENT REPRESSOR, DTXR FAMILY"/>
    <property type="match status" value="1"/>
</dbReference>
<dbReference type="OrthoDB" id="9791355at2"/>
<comment type="similarity">
    <text evidence="2">Belongs to the DtxR/MntR family.</text>
</comment>
<keyword evidence="6" id="KW-0678">Repressor</keyword>
<keyword evidence="9" id="KW-0010">Activator</keyword>
<organism evidence="15 16">
    <name type="scientific">Gelidibacter gilvus</name>
    <dbReference type="NCBI Taxonomy" id="59602"/>
    <lineage>
        <taxon>Bacteria</taxon>
        <taxon>Pseudomonadati</taxon>
        <taxon>Bacteroidota</taxon>
        <taxon>Flavobacteriia</taxon>
        <taxon>Flavobacteriales</taxon>
        <taxon>Flavobacteriaceae</taxon>
        <taxon>Gelidibacter</taxon>
    </lineage>
</organism>
<name>A0A4Q0XL06_9FLAO</name>
<keyword evidence="16" id="KW-1185">Reference proteome</keyword>
<evidence type="ECO:0000256" key="10">
    <source>
        <dbReference type="ARBA" id="ARBA00023163"/>
    </source>
</evidence>
<evidence type="ECO:0000256" key="12">
    <source>
        <dbReference type="ARBA" id="ARBA00025185"/>
    </source>
</evidence>
<evidence type="ECO:0000256" key="2">
    <source>
        <dbReference type="ARBA" id="ARBA00007871"/>
    </source>
</evidence>
<dbReference type="Gene3D" id="1.10.60.10">
    <property type="entry name" value="Iron dependent repressor, metal binding and dimerisation domain"/>
    <property type="match status" value="1"/>
</dbReference>
<dbReference type="AlphaFoldDB" id="A0A4Q0XL06"/>
<keyword evidence="5" id="KW-0963">Cytoplasm</keyword>
<dbReference type="SMART" id="SM00899">
    <property type="entry name" value="FeoA"/>
    <property type="match status" value="1"/>
</dbReference>
<evidence type="ECO:0000256" key="8">
    <source>
        <dbReference type="ARBA" id="ARBA00023125"/>
    </source>
</evidence>
<dbReference type="GO" id="GO:0003677">
    <property type="term" value="F:DNA binding"/>
    <property type="evidence" value="ECO:0007669"/>
    <property type="project" value="UniProtKB-KW"/>
</dbReference>
<evidence type="ECO:0000256" key="13">
    <source>
        <dbReference type="ARBA" id="ARBA00032593"/>
    </source>
</evidence>
<dbReference type="GO" id="GO:0003700">
    <property type="term" value="F:DNA-binding transcription factor activity"/>
    <property type="evidence" value="ECO:0007669"/>
    <property type="project" value="InterPro"/>
</dbReference>
<dbReference type="RefSeq" id="WP_129015384.1">
    <property type="nucleotide sequence ID" value="NZ_SDDZ01000001.1"/>
</dbReference>
<comment type="subunit">
    <text evidence="3">Homodimer.</text>
</comment>
<evidence type="ECO:0000256" key="3">
    <source>
        <dbReference type="ARBA" id="ARBA00011738"/>
    </source>
</evidence>
<protein>
    <recommendedName>
        <fullName evidence="4">Transcriptional regulator MntR</fullName>
    </recommendedName>
    <alternativeName>
        <fullName evidence="13">Manganese transport regulator</fullName>
    </alternativeName>
</protein>
<comment type="function">
    <text evidence="12">In the presence of manganese, represses expression of mntH and mntS. Up-regulates expression of mntP.</text>
</comment>
<evidence type="ECO:0000256" key="4">
    <source>
        <dbReference type="ARBA" id="ARBA00022386"/>
    </source>
</evidence>
<dbReference type="SUPFAM" id="SSF47979">
    <property type="entry name" value="Iron-dependent repressor protein, dimerization domain"/>
    <property type="match status" value="1"/>
</dbReference>
<evidence type="ECO:0000259" key="14">
    <source>
        <dbReference type="PROSITE" id="PS50944"/>
    </source>
</evidence>
<dbReference type="Pfam" id="PF02742">
    <property type="entry name" value="Fe_dep_repr_C"/>
    <property type="match status" value="1"/>
</dbReference>
<evidence type="ECO:0000313" key="16">
    <source>
        <dbReference type="Proteomes" id="UP000289792"/>
    </source>
</evidence>
<sequence>MTLAEENYLKAIYHLENQSSNDVSTNALAEEMQTKASSVTDMIKKLAEKNMVSYIPYQGVTLSKAGRAHAVKVVRKHRLWEVFLLEKLNFSWDEVHDVAEQLEHIKSEKLTDKLDEFLGFPKVDPHGDPIPDKHGHIEKIDKTSLTDAQEGVTYVCVGVHDSSSDFLKYLDANHISLGTTIEIIHKEPFDNSVKIKFNDAELVVSENVAKNLFLQEVSHNS</sequence>
<dbReference type="PROSITE" id="PS50944">
    <property type="entry name" value="HTH_DTXR"/>
    <property type="match status" value="1"/>
</dbReference>
<dbReference type="Proteomes" id="UP000289792">
    <property type="component" value="Unassembled WGS sequence"/>
</dbReference>
<evidence type="ECO:0000256" key="1">
    <source>
        <dbReference type="ARBA" id="ARBA00004496"/>
    </source>
</evidence>
<dbReference type="InterPro" id="IPR022687">
    <property type="entry name" value="HTH_DTXR"/>
</dbReference>
<gene>
    <name evidence="15" type="ORF">ESZ48_00665</name>
</gene>
<dbReference type="InterPro" id="IPR022689">
    <property type="entry name" value="Iron_dep_repressor"/>
</dbReference>
<dbReference type="InterPro" id="IPR036388">
    <property type="entry name" value="WH-like_DNA-bd_sf"/>
</dbReference>
<keyword evidence="10" id="KW-0804">Transcription</keyword>
<evidence type="ECO:0000256" key="5">
    <source>
        <dbReference type="ARBA" id="ARBA00022490"/>
    </source>
</evidence>
<dbReference type="SUPFAM" id="SSF46785">
    <property type="entry name" value="Winged helix' DNA-binding domain"/>
    <property type="match status" value="1"/>
</dbReference>
<proteinExistence type="inferred from homology"/>
<comment type="subcellular location">
    <subcellularLocation>
        <location evidence="1">Cytoplasm</location>
    </subcellularLocation>
</comment>
<dbReference type="InterPro" id="IPR036390">
    <property type="entry name" value="WH_DNA-bd_sf"/>
</dbReference>
<dbReference type="GO" id="GO:0046914">
    <property type="term" value="F:transition metal ion binding"/>
    <property type="evidence" value="ECO:0007669"/>
    <property type="project" value="InterPro"/>
</dbReference>
<keyword evidence="7" id="KW-0805">Transcription regulation</keyword>
<evidence type="ECO:0000313" key="15">
    <source>
        <dbReference type="EMBL" id="RXJ52247.1"/>
    </source>
</evidence>
<dbReference type="InterPro" id="IPR036421">
    <property type="entry name" value="Fe_dep_repressor_sf"/>
</dbReference>
<feature type="domain" description="HTH dtxR-type" evidence="14">
    <location>
        <begin position="1"/>
        <end position="63"/>
    </location>
</feature>
<dbReference type="InterPro" id="IPR001367">
    <property type="entry name" value="Fe_dep_repressor"/>
</dbReference>
<dbReference type="Gene3D" id="2.30.30.90">
    <property type="match status" value="1"/>
</dbReference>
<dbReference type="EMBL" id="SDDZ01000001">
    <property type="protein sequence ID" value="RXJ52247.1"/>
    <property type="molecule type" value="Genomic_DNA"/>
</dbReference>
<dbReference type="InterPro" id="IPR050536">
    <property type="entry name" value="DtxR_MntR_Metal-Reg"/>
</dbReference>
<evidence type="ECO:0000256" key="6">
    <source>
        <dbReference type="ARBA" id="ARBA00022491"/>
    </source>
</evidence>
<comment type="caution">
    <text evidence="15">The sequence shown here is derived from an EMBL/GenBank/DDBJ whole genome shotgun (WGS) entry which is preliminary data.</text>
</comment>
<dbReference type="Gene3D" id="1.10.10.10">
    <property type="entry name" value="Winged helix-like DNA-binding domain superfamily/Winged helix DNA-binding domain"/>
    <property type="match status" value="1"/>
</dbReference>
<dbReference type="Pfam" id="PF04023">
    <property type="entry name" value="FeoA"/>
    <property type="match status" value="1"/>
</dbReference>
<dbReference type="Pfam" id="PF01325">
    <property type="entry name" value="Fe_dep_repress"/>
    <property type="match status" value="1"/>
</dbReference>